<gene>
    <name evidence="1" type="ORF">DFR50_107165</name>
</gene>
<sequence length="475" mass="51333">LDVIDGATIKPLIGDDGRAPEPPDPAYQQVLHGVPAADFSADELLYLPRNARTHRLYGLSPVEQVALTVNIALRREAATLDYYRTGSSPDAFATLPKEWTVDQIRSFQDYFDALMSGNSARRRMLKFMPSEFKLIETRQPPLKDQYDEWLARVICYAFSVPATPFVAQVNRATSETMRMQATQEGLLPLKSWIKNALDSVIQGFLGEPGLEFVWVGDDAVDPLQQAQTLQILVSAGIKMREEARAELGLGGDKAGAGLGKYNHNHDEAGRFSTAADAVNPGAAEPDGKPKPKGVQVASLDNIAPDASVDGGTANEAAVAATNPDAGAAATSRNKPASAQEYTIVNGVPSDATSYTTGDGTRFYAPPDADFRQVYAAGRANGRNINAARSAIGASWTYAFQRRDGTFYSAYTDASNYAVGVYMAGAGYSYTETVLGGTAYAMRHSSNWESGFRYHIEWWTKGWNGATIGSGPFSHR</sequence>
<proteinExistence type="predicted"/>
<feature type="non-terminal residue" evidence="1">
    <location>
        <position position="1"/>
    </location>
</feature>
<dbReference type="Pfam" id="PF04860">
    <property type="entry name" value="Phage_portal"/>
    <property type="match status" value="1"/>
</dbReference>
<dbReference type="InterPro" id="IPR006944">
    <property type="entry name" value="Phage/GTA_portal"/>
</dbReference>
<protein>
    <submittedName>
        <fullName evidence="1">Phage portal protein</fullName>
    </submittedName>
</protein>
<evidence type="ECO:0000313" key="2">
    <source>
        <dbReference type="Proteomes" id="UP000253529"/>
    </source>
</evidence>
<name>A0A366FQ88_9HYPH</name>
<comment type="caution">
    <text evidence="1">The sequence shown here is derived from an EMBL/GenBank/DDBJ whole genome shotgun (WGS) entry which is preliminary data.</text>
</comment>
<dbReference type="Proteomes" id="UP000253529">
    <property type="component" value="Unassembled WGS sequence"/>
</dbReference>
<dbReference type="EMBL" id="QNRK01000007">
    <property type="protein sequence ID" value="RBP15895.1"/>
    <property type="molecule type" value="Genomic_DNA"/>
</dbReference>
<keyword evidence="2" id="KW-1185">Reference proteome</keyword>
<evidence type="ECO:0000313" key="1">
    <source>
        <dbReference type="EMBL" id="RBP15895.1"/>
    </source>
</evidence>
<organism evidence="1 2">
    <name type="scientific">Roseiarcus fermentans</name>
    <dbReference type="NCBI Taxonomy" id="1473586"/>
    <lineage>
        <taxon>Bacteria</taxon>
        <taxon>Pseudomonadati</taxon>
        <taxon>Pseudomonadota</taxon>
        <taxon>Alphaproteobacteria</taxon>
        <taxon>Hyphomicrobiales</taxon>
        <taxon>Roseiarcaceae</taxon>
        <taxon>Roseiarcus</taxon>
    </lineage>
</organism>
<reference evidence="1 2" key="1">
    <citation type="submission" date="2018-06" db="EMBL/GenBank/DDBJ databases">
        <title>Genomic Encyclopedia of Type Strains, Phase IV (KMG-IV): sequencing the most valuable type-strain genomes for metagenomic binning, comparative biology and taxonomic classification.</title>
        <authorList>
            <person name="Goeker M."/>
        </authorList>
    </citation>
    <scope>NUCLEOTIDE SEQUENCE [LARGE SCALE GENOMIC DNA]</scope>
    <source>
        <strain evidence="1 2">DSM 24875</strain>
    </source>
</reference>
<dbReference type="AlphaFoldDB" id="A0A366FQ88"/>
<dbReference type="RefSeq" id="WP_113888706.1">
    <property type="nucleotide sequence ID" value="NZ_QNRK01000007.1"/>
</dbReference>
<accession>A0A366FQ88</accession>